<accession>A0A0H5C6F9</accession>
<evidence type="ECO:0000256" key="6">
    <source>
        <dbReference type="ARBA" id="ARBA00022763"/>
    </source>
</evidence>
<feature type="coiled-coil region" evidence="12">
    <location>
        <begin position="343"/>
        <end position="508"/>
    </location>
</feature>
<evidence type="ECO:0000256" key="10">
    <source>
        <dbReference type="ARBA" id="ARBA00023204"/>
    </source>
</evidence>
<organism evidence="14 15">
    <name type="scientific">Cyberlindnera jadinii (strain ATCC 18201 / CBS 1600 / BCRC 20928 / JCM 3617 / NBRC 0987 / NRRL Y-1542)</name>
    <name type="common">Torula yeast</name>
    <name type="synonym">Candida utilis</name>
    <dbReference type="NCBI Taxonomy" id="983966"/>
    <lineage>
        <taxon>Eukaryota</taxon>
        <taxon>Fungi</taxon>
        <taxon>Dikarya</taxon>
        <taxon>Ascomycota</taxon>
        <taxon>Saccharomycotina</taxon>
        <taxon>Saccharomycetes</taxon>
        <taxon>Phaffomycetales</taxon>
        <taxon>Phaffomycetaceae</taxon>
        <taxon>Cyberlindnera</taxon>
    </lineage>
</organism>
<dbReference type="Gene3D" id="3.40.50.300">
    <property type="entry name" value="P-loop containing nucleotide triphosphate hydrolases"/>
    <property type="match status" value="2"/>
</dbReference>
<feature type="coiled-coil region" evidence="12">
    <location>
        <begin position="877"/>
        <end position="924"/>
    </location>
</feature>
<keyword evidence="11" id="KW-0539">Nucleus</keyword>
<dbReference type="GO" id="GO:0003684">
    <property type="term" value="F:damaged DNA binding"/>
    <property type="evidence" value="ECO:0007669"/>
    <property type="project" value="TreeGrafter"/>
</dbReference>
<dbReference type="GO" id="GO:0007059">
    <property type="term" value="P:chromosome segregation"/>
    <property type="evidence" value="ECO:0007669"/>
    <property type="project" value="UniProtKB-ARBA"/>
</dbReference>
<gene>
    <name evidence="14" type="ORF">BN1211_4024</name>
</gene>
<dbReference type="InterPro" id="IPR027417">
    <property type="entry name" value="P-loop_NTPase"/>
</dbReference>
<protein>
    <recommendedName>
        <fullName evidence="13">Rad50/SbcC-type AAA domain-containing protein</fullName>
    </recommendedName>
</protein>
<comment type="subcellular location">
    <subcellularLocation>
        <location evidence="2">Chromosome</location>
    </subcellularLocation>
    <subcellularLocation>
        <location evidence="1">Nucleus</location>
    </subcellularLocation>
</comment>
<dbReference type="AlphaFoldDB" id="A0A0H5C6F9"/>
<evidence type="ECO:0000313" key="14">
    <source>
        <dbReference type="EMBL" id="CEP23442.1"/>
    </source>
</evidence>
<dbReference type="SUPFAM" id="SSF52540">
    <property type="entry name" value="P-loop containing nucleoside triphosphate hydrolases"/>
    <property type="match status" value="1"/>
</dbReference>
<dbReference type="PANTHER" id="PTHR19306">
    <property type="entry name" value="STRUCTURAL MAINTENANCE OF CHROMOSOMES 5,6 SMC5, SMC6"/>
    <property type="match status" value="1"/>
</dbReference>
<dbReference type="EMBL" id="CDQK01000004">
    <property type="protein sequence ID" value="CEP23442.1"/>
    <property type="molecule type" value="Genomic_DNA"/>
</dbReference>
<evidence type="ECO:0000256" key="1">
    <source>
        <dbReference type="ARBA" id="ARBA00004123"/>
    </source>
</evidence>
<evidence type="ECO:0000256" key="11">
    <source>
        <dbReference type="ARBA" id="ARBA00023242"/>
    </source>
</evidence>
<evidence type="ECO:0000256" key="3">
    <source>
        <dbReference type="ARBA" id="ARBA00006793"/>
    </source>
</evidence>
<keyword evidence="4" id="KW-0158">Chromosome</keyword>
<evidence type="ECO:0000256" key="2">
    <source>
        <dbReference type="ARBA" id="ARBA00004286"/>
    </source>
</evidence>
<keyword evidence="10" id="KW-0234">DNA repair</keyword>
<keyword evidence="6" id="KW-0227">DNA damage</keyword>
<dbReference type="GO" id="GO:0035861">
    <property type="term" value="C:site of double-strand break"/>
    <property type="evidence" value="ECO:0007669"/>
    <property type="project" value="TreeGrafter"/>
</dbReference>
<dbReference type="GO" id="GO:0003697">
    <property type="term" value="F:single-stranded DNA binding"/>
    <property type="evidence" value="ECO:0007669"/>
    <property type="project" value="TreeGrafter"/>
</dbReference>
<evidence type="ECO:0000259" key="13">
    <source>
        <dbReference type="Pfam" id="PF13476"/>
    </source>
</evidence>
<feature type="coiled-coil region" evidence="12">
    <location>
        <begin position="782"/>
        <end position="837"/>
    </location>
</feature>
<evidence type="ECO:0000256" key="7">
    <source>
        <dbReference type="ARBA" id="ARBA00022840"/>
    </source>
</evidence>
<dbReference type="GO" id="GO:0005524">
    <property type="term" value="F:ATP binding"/>
    <property type="evidence" value="ECO:0007669"/>
    <property type="project" value="UniProtKB-KW"/>
</dbReference>
<dbReference type="GO" id="GO:0030915">
    <property type="term" value="C:Smc5-Smc6 complex"/>
    <property type="evidence" value="ECO:0007669"/>
    <property type="project" value="TreeGrafter"/>
</dbReference>
<evidence type="ECO:0000256" key="12">
    <source>
        <dbReference type="SAM" id="Coils"/>
    </source>
</evidence>
<keyword evidence="7" id="KW-0067">ATP-binding</keyword>
<keyword evidence="9" id="KW-0233">DNA recombination</keyword>
<evidence type="ECO:0000313" key="15">
    <source>
        <dbReference type="Proteomes" id="UP000038830"/>
    </source>
</evidence>
<dbReference type="PANTHER" id="PTHR19306:SF6">
    <property type="entry name" value="STRUCTURAL MAINTENANCE OF CHROMOSOMES PROTEIN 6"/>
    <property type="match status" value="1"/>
</dbReference>
<dbReference type="Pfam" id="PF13476">
    <property type="entry name" value="AAA_23"/>
    <property type="match status" value="1"/>
</dbReference>
<dbReference type="GO" id="GO:0005634">
    <property type="term" value="C:nucleus"/>
    <property type="evidence" value="ECO:0007669"/>
    <property type="project" value="UniProtKB-SubCell"/>
</dbReference>
<feature type="coiled-coil region" evidence="12">
    <location>
        <begin position="699"/>
        <end position="758"/>
    </location>
</feature>
<evidence type="ECO:0000256" key="5">
    <source>
        <dbReference type="ARBA" id="ARBA00022741"/>
    </source>
</evidence>
<reference evidence="15" key="1">
    <citation type="journal article" date="2015" name="J. Biotechnol.">
        <title>The structure of the Cyberlindnera jadinii genome and its relation to Candida utilis analyzed by the occurrence of single nucleotide polymorphisms.</title>
        <authorList>
            <person name="Rupp O."/>
            <person name="Brinkrolf K."/>
            <person name="Buerth C."/>
            <person name="Kunigo M."/>
            <person name="Schneider J."/>
            <person name="Jaenicke S."/>
            <person name="Goesmann A."/>
            <person name="Puehler A."/>
            <person name="Jaeger K.-E."/>
            <person name="Ernst J.F."/>
        </authorList>
    </citation>
    <scope>NUCLEOTIDE SEQUENCE [LARGE SCALE GENOMIC DNA]</scope>
    <source>
        <strain evidence="15">ATCC 18201 / CBS 1600 / BCRC 20928 / JCM 3617 / NBRC 0987 / NRRL Y-1542</strain>
    </source>
</reference>
<evidence type="ECO:0000256" key="4">
    <source>
        <dbReference type="ARBA" id="ARBA00022454"/>
    </source>
</evidence>
<dbReference type="Proteomes" id="UP000038830">
    <property type="component" value="Unassembled WGS sequence"/>
</dbReference>
<keyword evidence="8 12" id="KW-0175">Coiled coil</keyword>
<evidence type="ECO:0000256" key="9">
    <source>
        <dbReference type="ARBA" id="ARBA00023172"/>
    </source>
</evidence>
<evidence type="ECO:0000256" key="8">
    <source>
        <dbReference type="ARBA" id="ARBA00023054"/>
    </source>
</evidence>
<keyword evidence="5" id="KW-0547">Nucleotide-binding</keyword>
<name>A0A0H5C6F9_CYBJN</name>
<sequence>MTIEAGDKRRDAEIEEEMLYAESILEHDDQHDDDKIDVNAFLTQKEAPENIHKRRKRIKYAMTQQHLQMANVTQEQIAKRPVAGVIKRVSLKNFMCHANFELELGPRLNFIIGHNGSGKSSILTAISVCLGAKATETNRGNSLKDLIKEGTNMSQIKVVLSNVGDYCFEPEKYGDEIIIERTIRRDGSGAVPYIIRSETGKKISSKKSDLDTILDAFSIAVSNPMVFLSQDQARSFLTASSDADKYRHFMRGTLMEDIVNNFMKVNDTIEKIDTKLMRLKESTIALKAKATEARELHMRLKESDQLRRSAFLYRGKYFWMEHQSIKESMEASRVRYEESLNQIAEIDNLIDENNLKIDALQKKKSGLDGKLEKLRQDLTDIKPKYSSQKDLTNTATRTAEDLVSNLEKNNAELKSFAKQIASLEKHIAKEEEKLREKNGGSKDALKQRLEDLVQEDTDLSRKLNELRQRENSTRTASHEAYSALDNEIREKAESLNDARQELNRIKQGSKQHNPLALLNKSVQDVVHHLKNTRFSDRVIGPISSYTFVKSEHKKWTQLINAQCGAHVNTFIVRNANDQRQLKKLMDKFHCRSTILIRRPERFDFSNGKPNGDYLTVLDCLEFTDDDVKYALIDLAHLESVVLCDDRYQAQNVVEDRSSNVLVALCPVDPRQGLRQQKRSAHGAFMSDPLYYENIPKIGVQNASADTSGIEENIEHLKREVAELKGKKENAVNEANEKSRKINNEIKEIQNHKRKLASEKYNLDSALDDSSDSAKLIEYSNARDDLVQRKSTLEQSIPDLQDQIYHAQEKAKSYNSALVELKQEATKLREFMDALRNDKITVDTDIGTCNQTIHHFERQKAQQQEAFKDFKKNEQKWQDMLQESLAKAQEACSKEEADRLHVKSIENVQREIQRINEDIKRADELLGKEPDAIINEDEDARKSFNDAFHLYLETNEAKKLLMDSFSTRLKAFRNSRSAACGAAQMTFNSSLEFRNFSGTLEFDHGRRTLQMLVSTKNDKKPRNVDSLSGGEKSFSQIALLLSTWKLMRSRIKGLDEFDVFMDQVNRKIGMKLMLSKLSEDLESQTIFITPQDIGQIAELDENLVRIHRIRDPRAH</sequence>
<dbReference type="InterPro" id="IPR038729">
    <property type="entry name" value="Rad50/SbcC_AAA"/>
</dbReference>
<dbReference type="GO" id="GO:0000724">
    <property type="term" value="P:double-strand break repair via homologous recombination"/>
    <property type="evidence" value="ECO:0007669"/>
    <property type="project" value="TreeGrafter"/>
</dbReference>
<comment type="similarity">
    <text evidence="3">Belongs to the SMC family. SMC6 subfamily.</text>
</comment>
<proteinExistence type="inferred from homology"/>
<feature type="domain" description="Rad50/SbcC-type AAA" evidence="13">
    <location>
        <begin position="88"/>
        <end position="383"/>
    </location>
</feature>